<dbReference type="PANTHER" id="PTHR30461">
    <property type="entry name" value="DNA-INVERTASE FROM LAMBDOID PROPHAGE"/>
    <property type="match status" value="1"/>
</dbReference>
<dbReference type="InterPro" id="IPR050639">
    <property type="entry name" value="SSR_resolvase"/>
</dbReference>
<accession>A0A2G9WPC7</accession>
<feature type="active site" description="O-(5'-phospho-DNA)-serine intermediate" evidence="4 5">
    <location>
        <position position="9"/>
    </location>
</feature>
<sequence>MIVGYARVSTDGQTLEAQIEALQASGAVKVFQETASGAKDDRRQLAQAIKSLNAGDVLLVTRIDRLARSTRNLLNTVETISKRGACFKSLAETWADTTAPTPTSQLVLAIFGALAEFERSLIVTRTSEGRARARAKGRRMGRKPKLSAFQQQEALAAIAAGELTQSEAARRYGVAPSAISRLVAKESATHGL</sequence>
<dbReference type="Pfam" id="PF05225">
    <property type="entry name" value="HTH_psq"/>
    <property type="match status" value="1"/>
</dbReference>
<proteinExistence type="predicted"/>
<dbReference type="InterPro" id="IPR036162">
    <property type="entry name" value="Resolvase-like_N_sf"/>
</dbReference>
<dbReference type="PROSITE" id="PS00398">
    <property type="entry name" value="RECOMBINASES_2"/>
    <property type="match status" value="1"/>
</dbReference>
<evidence type="ECO:0000256" key="1">
    <source>
        <dbReference type="ARBA" id="ARBA00022908"/>
    </source>
</evidence>
<comment type="caution">
    <text evidence="7">The sequence shown here is derived from an EMBL/GenBank/DDBJ whole genome shotgun (WGS) entry which is preliminary data.</text>
</comment>
<dbReference type="GO" id="GO:0003677">
    <property type="term" value="F:DNA binding"/>
    <property type="evidence" value="ECO:0007669"/>
    <property type="project" value="UniProtKB-KW"/>
</dbReference>
<dbReference type="EMBL" id="NQVN01000048">
    <property type="protein sequence ID" value="PIO96172.1"/>
    <property type="molecule type" value="Genomic_DNA"/>
</dbReference>
<dbReference type="InterPro" id="IPR007889">
    <property type="entry name" value="HTH_Psq"/>
</dbReference>
<evidence type="ECO:0000256" key="2">
    <source>
        <dbReference type="ARBA" id="ARBA00023125"/>
    </source>
</evidence>
<evidence type="ECO:0000256" key="3">
    <source>
        <dbReference type="ARBA" id="ARBA00023172"/>
    </source>
</evidence>
<dbReference type="CDD" id="cd03768">
    <property type="entry name" value="SR_ResInv"/>
    <property type="match status" value="1"/>
</dbReference>
<dbReference type="Gene3D" id="1.10.10.60">
    <property type="entry name" value="Homeodomain-like"/>
    <property type="match status" value="1"/>
</dbReference>
<evidence type="ECO:0000256" key="4">
    <source>
        <dbReference type="PIRSR" id="PIRSR606118-50"/>
    </source>
</evidence>
<keyword evidence="8" id="KW-1185">Reference proteome</keyword>
<protein>
    <submittedName>
        <fullName evidence="7">Resolvase</fullName>
    </submittedName>
</protein>
<dbReference type="GO" id="GO:0000150">
    <property type="term" value="F:DNA strand exchange activity"/>
    <property type="evidence" value="ECO:0007669"/>
    <property type="project" value="InterPro"/>
</dbReference>
<dbReference type="OrthoDB" id="9800103at2"/>
<keyword evidence="2" id="KW-0238">DNA-binding</keyword>
<gene>
    <name evidence="7" type="ORF">CJ014_26830</name>
</gene>
<dbReference type="AlphaFoldDB" id="A0A2G9WPC7"/>
<dbReference type="InterPro" id="IPR006119">
    <property type="entry name" value="Resolv_N"/>
</dbReference>
<keyword evidence="3" id="KW-0233">DNA recombination</keyword>
<keyword evidence="1" id="KW-0229">DNA integration</keyword>
<dbReference type="Proteomes" id="UP000231070">
    <property type="component" value="Unassembled WGS sequence"/>
</dbReference>
<dbReference type="GO" id="GO:0015074">
    <property type="term" value="P:DNA integration"/>
    <property type="evidence" value="ECO:0007669"/>
    <property type="project" value="UniProtKB-KW"/>
</dbReference>
<evidence type="ECO:0000313" key="7">
    <source>
        <dbReference type="EMBL" id="PIO96172.1"/>
    </source>
</evidence>
<feature type="domain" description="Resolvase/invertase-type recombinase catalytic" evidence="6">
    <location>
        <begin position="1"/>
        <end position="137"/>
    </location>
</feature>
<dbReference type="InterPro" id="IPR006118">
    <property type="entry name" value="Recombinase_CS"/>
</dbReference>
<dbReference type="SMART" id="SM00857">
    <property type="entry name" value="Resolvase"/>
    <property type="match status" value="1"/>
</dbReference>
<organism evidence="7 8">
    <name type="scientific">Pleomorphomonas carboxyditropha</name>
    <dbReference type="NCBI Taxonomy" id="2023338"/>
    <lineage>
        <taxon>Bacteria</taxon>
        <taxon>Pseudomonadati</taxon>
        <taxon>Pseudomonadota</taxon>
        <taxon>Alphaproteobacteria</taxon>
        <taxon>Hyphomicrobiales</taxon>
        <taxon>Pleomorphomonadaceae</taxon>
        <taxon>Pleomorphomonas</taxon>
    </lineage>
</organism>
<evidence type="ECO:0000259" key="6">
    <source>
        <dbReference type="PROSITE" id="PS51736"/>
    </source>
</evidence>
<name>A0A2G9WPC7_9HYPH</name>
<dbReference type="PROSITE" id="PS00397">
    <property type="entry name" value="RECOMBINASES_1"/>
    <property type="match status" value="1"/>
</dbReference>
<dbReference type="RefSeq" id="WP_100083571.1">
    <property type="nucleotide sequence ID" value="NZ_NQVN01000048.1"/>
</dbReference>
<dbReference type="PROSITE" id="PS51736">
    <property type="entry name" value="RECOMBINASES_3"/>
    <property type="match status" value="1"/>
</dbReference>
<dbReference type="SUPFAM" id="SSF53041">
    <property type="entry name" value="Resolvase-like"/>
    <property type="match status" value="1"/>
</dbReference>
<dbReference type="PANTHER" id="PTHR30461:SF2">
    <property type="entry name" value="SERINE RECOMBINASE PINE-RELATED"/>
    <property type="match status" value="1"/>
</dbReference>
<dbReference type="Pfam" id="PF00239">
    <property type="entry name" value="Resolvase"/>
    <property type="match status" value="1"/>
</dbReference>
<evidence type="ECO:0000256" key="5">
    <source>
        <dbReference type="PROSITE-ProRule" id="PRU10137"/>
    </source>
</evidence>
<reference evidence="7 8" key="1">
    <citation type="submission" date="2017-08" db="EMBL/GenBank/DDBJ databases">
        <title>Pleomorphomonas carboxidotrophicus sp. nov., a new mesophilic hydrogenogenic carboxidotroph.</title>
        <authorList>
            <person name="Esquivel-Elizondo S."/>
            <person name="Krajmalnik-Brown R."/>
            <person name="Maldonado J."/>
        </authorList>
    </citation>
    <scope>NUCLEOTIDE SEQUENCE [LARGE SCALE GENOMIC DNA]</scope>
    <source>
        <strain evidence="7 8">SVCO-16</strain>
    </source>
</reference>
<dbReference type="Gene3D" id="3.40.50.1390">
    <property type="entry name" value="Resolvase, N-terminal catalytic domain"/>
    <property type="match status" value="1"/>
</dbReference>
<evidence type="ECO:0000313" key="8">
    <source>
        <dbReference type="Proteomes" id="UP000231070"/>
    </source>
</evidence>